<dbReference type="Pfam" id="PF10067">
    <property type="entry name" value="DUF2306"/>
    <property type="match status" value="1"/>
</dbReference>
<dbReference type="AlphaFoldDB" id="A0A2S6GT02"/>
<sequence>MTPTPLRRLRLPLALVALSLIPVAAGAFRLSQLAGGAAVTTENARFFAAPIPVALHIVGATVFCVGGAFQFMPGLRRTGWHRRAGRVILPCGLIAALSGLWMTATYDLPAHDGPLLAAFRVIFGTGMAVALVLGFLAIRRGHVAAHRAWLTRAYAIGVAAGTQALTTLPWVLVAGQPGEVPRALLLGAAWGINLAVAECAIRGVLRTPRTRATPTPATL</sequence>
<dbReference type="OrthoDB" id="4698148at2"/>
<evidence type="ECO:0000313" key="3">
    <source>
        <dbReference type="Proteomes" id="UP000239203"/>
    </source>
</evidence>
<dbReference type="Proteomes" id="UP000239203">
    <property type="component" value="Unassembled WGS sequence"/>
</dbReference>
<keyword evidence="1" id="KW-1133">Transmembrane helix</keyword>
<gene>
    <name evidence="2" type="ORF">CLV40_10542</name>
</gene>
<feature type="transmembrane region" description="Helical" evidence="1">
    <location>
        <begin position="150"/>
        <end position="172"/>
    </location>
</feature>
<proteinExistence type="predicted"/>
<reference evidence="2 3" key="1">
    <citation type="submission" date="2018-02" db="EMBL/GenBank/DDBJ databases">
        <title>Genomic Encyclopedia of Archaeal and Bacterial Type Strains, Phase II (KMG-II): from individual species to whole genera.</title>
        <authorList>
            <person name="Goeker M."/>
        </authorList>
    </citation>
    <scope>NUCLEOTIDE SEQUENCE [LARGE SCALE GENOMIC DNA]</scope>
    <source>
        <strain evidence="2 3">YU 961-1</strain>
    </source>
</reference>
<comment type="caution">
    <text evidence="2">The sequence shown here is derived from an EMBL/GenBank/DDBJ whole genome shotgun (WGS) entry which is preliminary data.</text>
</comment>
<accession>A0A2S6GT02</accession>
<dbReference type="RefSeq" id="WP_104478817.1">
    <property type="nucleotide sequence ID" value="NZ_CP154825.1"/>
</dbReference>
<organism evidence="2 3">
    <name type="scientific">Actinokineospora auranticolor</name>
    <dbReference type="NCBI Taxonomy" id="155976"/>
    <lineage>
        <taxon>Bacteria</taxon>
        <taxon>Bacillati</taxon>
        <taxon>Actinomycetota</taxon>
        <taxon>Actinomycetes</taxon>
        <taxon>Pseudonocardiales</taxon>
        <taxon>Pseudonocardiaceae</taxon>
        <taxon>Actinokineospora</taxon>
    </lineage>
</organism>
<dbReference type="EMBL" id="PTIX01000005">
    <property type="protein sequence ID" value="PPK68319.1"/>
    <property type="molecule type" value="Genomic_DNA"/>
</dbReference>
<keyword evidence="1" id="KW-0812">Transmembrane</keyword>
<feature type="transmembrane region" description="Helical" evidence="1">
    <location>
        <begin position="184"/>
        <end position="205"/>
    </location>
</feature>
<evidence type="ECO:0000256" key="1">
    <source>
        <dbReference type="SAM" id="Phobius"/>
    </source>
</evidence>
<dbReference type="InterPro" id="IPR018750">
    <property type="entry name" value="DUF2306_membrane"/>
</dbReference>
<feature type="transmembrane region" description="Helical" evidence="1">
    <location>
        <begin position="84"/>
        <end position="104"/>
    </location>
</feature>
<feature type="transmembrane region" description="Helical" evidence="1">
    <location>
        <begin position="116"/>
        <end position="138"/>
    </location>
</feature>
<feature type="transmembrane region" description="Helical" evidence="1">
    <location>
        <begin position="46"/>
        <end position="72"/>
    </location>
</feature>
<protein>
    <submittedName>
        <fullName evidence="2">Putative membrane protein DUF2306</fullName>
    </submittedName>
</protein>
<keyword evidence="3" id="KW-1185">Reference proteome</keyword>
<evidence type="ECO:0000313" key="2">
    <source>
        <dbReference type="EMBL" id="PPK68319.1"/>
    </source>
</evidence>
<name>A0A2S6GT02_9PSEU</name>
<keyword evidence="1" id="KW-0472">Membrane</keyword>